<evidence type="ECO:0000256" key="4">
    <source>
        <dbReference type="ARBA" id="ARBA00022777"/>
    </source>
</evidence>
<feature type="region of interest" description="Disordered" evidence="6">
    <location>
        <begin position="700"/>
        <end position="726"/>
    </location>
</feature>
<dbReference type="PROSITE" id="PS01302">
    <property type="entry name" value="UPF0758"/>
    <property type="match status" value="1"/>
</dbReference>
<evidence type="ECO:0000259" key="7">
    <source>
        <dbReference type="PROSITE" id="PS50011"/>
    </source>
</evidence>
<keyword evidence="2" id="KW-0808">Transferase</keyword>
<dbReference type="PANTHER" id="PTHR24345:SF0">
    <property type="entry name" value="CELL CYCLE SERINE_THREONINE-PROTEIN KINASE CDC5_MSD2"/>
    <property type="match status" value="1"/>
</dbReference>
<name>A0ABQ9Y2F6_9EUKA</name>
<reference evidence="8 9" key="1">
    <citation type="journal article" date="2022" name="bioRxiv">
        <title>Genomics of Preaxostyla Flagellates Illuminates Evolutionary Transitions and the Path Towards Mitochondrial Loss.</title>
        <authorList>
            <person name="Novak L.V.F."/>
            <person name="Treitli S.C."/>
            <person name="Pyrih J."/>
            <person name="Halakuc P."/>
            <person name="Pipaliya S.V."/>
            <person name="Vacek V."/>
            <person name="Brzon O."/>
            <person name="Soukal P."/>
            <person name="Eme L."/>
            <person name="Dacks J.B."/>
            <person name="Karnkowska A."/>
            <person name="Elias M."/>
            <person name="Hampl V."/>
        </authorList>
    </citation>
    <scope>NUCLEOTIDE SEQUENCE [LARGE SCALE GENOMIC DNA]</scope>
    <source>
        <strain evidence="8">NAU3</strain>
        <tissue evidence="8">Gut</tissue>
    </source>
</reference>
<feature type="domain" description="Protein kinase" evidence="7">
    <location>
        <begin position="380"/>
        <end position="635"/>
    </location>
</feature>
<organism evidence="8 9">
    <name type="scientific">Blattamonas nauphoetae</name>
    <dbReference type="NCBI Taxonomy" id="2049346"/>
    <lineage>
        <taxon>Eukaryota</taxon>
        <taxon>Metamonada</taxon>
        <taxon>Preaxostyla</taxon>
        <taxon>Oxymonadida</taxon>
        <taxon>Blattamonas</taxon>
    </lineage>
</organism>
<evidence type="ECO:0000256" key="3">
    <source>
        <dbReference type="ARBA" id="ARBA00022741"/>
    </source>
</evidence>
<dbReference type="PANTHER" id="PTHR24345">
    <property type="entry name" value="SERINE/THREONINE-PROTEIN KINASE PLK"/>
    <property type="match status" value="1"/>
</dbReference>
<gene>
    <name evidence="8" type="ORF">BLNAU_7102</name>
</gene>
<proteinExistence type="predicted"/>
<protein>
    <recommendedName>
        <fullName evidence="7">Protein kinase domain-containing protein</fullName>
    </recommendedName>
</protein>
<evidence type="ECO:0000313" key="9">
    <source>
        <dbReference type="Proteomes" id="UP001281761"/>
    </source>
</evidence>
<sequence length="794" mass="88943">MSGLRADSARIDKVVKRLSDAFPDIKYPKQYLKQLVEKFHEIGSDHLFHDSQYFLALETDHYVSSKDGVISSTFTTYHATHAVNSKYTQLAMKQLSLDFPSLPIPIITSVFRQHCRLYIPTGLYLNEHLDLDANPPTFDGQPFIPANRSPVNADFSGQDPHFDKDNWFLDNDSFDKYCEAFHTLHQPCSHLPLLPNSIEDTVDKSFQIDTVDLGVNEHFTCTECEKQVKLSDSIQCSKAHTLCLDCLRKKANESIIREQTTVKCGCKAPKERETCSAMLDETMLRMPILLSLLLSFLAPFDWCDLLVVVSLPVTFSKENIVLDDALLLDDKRVDTVSVLRGVVGHHFLPNTMINGKPCGGGSGCATAHTRLDRHNVKLLVRDMQEILTMIRAFIIPKSEVDLKIHYAGKMIPCMAAKDKERIDREVNRLRKFAHPGIVGLKELASMDNMKVIVMELGVQSLADIVKDSTSRGVLVAREVVYRVMVDVSSALNLMHNHPSGATAHGDVKMENILLFGGGHFKLCDLGAAESEDVSSTRSVMSQLYVSPERMESETGKATCSSDVWALGIVLHRLLFGEPPFKSQNAARLFREIGSFRVSEIGSDCGGEERALLMRMLDPNPETRATSCQLCSFGVFRCLVNTPSALWRLKDADDKEHHSENEKLKNELHSKEEKWKKELEIEKNARKLDQEKIVRLERELAESRSNQTQPPLQPAPHSSGVRSNGPLASSAAKQATVIRSQIGAAAIELFDQDDWTVSGTIFSKKRISNVSLVSFVFVWSHCVSHCLFFPSVLEQ</sequence>
<dbReference type="InterPro" id="IPR000719">
    <property type="entry name" value="Prot_kinase_dom"/>
</dbReference>
<dbReference type="Gene3D" id="1.10.510.10">
    <property type="entry name" value="Transferase(Phosphotransferase) domain 1"/>
    <property type="match status" value="1"/>
</dbReference>
<evidence type="ECO:0000313" key="8">
    <source>
        <dbReference type="EMBL" id="KAK2957926.1"/>
    </source>
</evidence>
<evidence type="ECO:0000256" key="2">
    <source>
        <dbReference type="ARBA" id="ARBA00022679"/>
    </source>
</evidence>
<dbReference type="EMBL" id="JARBJD010000042">
    <property type="protein sequence ID" value="KAK2957926.1"/>
    <property type="molecule type" value="Genomic_DNA"/>
</dbReference>
<evidence type="ECO:0000256" key="6">
    <source>
        <dbReference type="SAM" id="MobiDB-lite"/>
    </source>
</evidence>
<keyword evidence="9" id="KW-1185">Reference proteome</keyword>
<dbReference type="InterPro" id="IPR020891">
    <property type="entry name" value="UPF0758_CS"/>
</dbReference>
<dbReference type="InterPro" id="IPR011009">
    <property type="entry name" value="Kinase-like_dom_sf"/>
</dbReference>
<dbReference type="SUPFAM" id="SSF56112">
    <property type="entry name" value="Protein kinase-like (PK-like)"/>
    <property type="match status" value="1"/>
</dbReference>
<evidence type="ECO:0000256" key="5">
    <source>
        <dbReference type="ARBA" id="ARBA00022840"/>
    </source>
</evidence>
<accession>A0ABQ9Y2F6</accession>
<comment type="caution">
    <text evidence="8">The sequence shown here is derived from an EMBL/GenBank/DDBJ whole genome shotgun (WGS) entry which is preliminary data.</text>
</comment>
<keyword evidence="1" id="KW-0723">Serine/threonine-protein kinase</keyword>
<keyword evidence="4" id="KW-0418">Kinase</keyword>
<dbReference type="Proteomes" id="UP001281761">
    <property type="component" value="Unassembled WGS sequence"/>
</dbReference>
<keyword evidence="3" id="KW-0547">Nucleotide-binding</keyword>
<keyword evidence="5" id="KW-0067">ATP-binding</keyword>
<dbReference type="SMART" id="SM00220">
    <property type="entry name" value="S_TKc"/>
    <property type="match status" value="1"/>
</dbReference>
<dbReference type="PROSITE" id="PS50011">
    <property type="entry name" value="PROTEIN_KINASE_DOM"/>
    <property type="match status" value="1"/>
</dbReference>
<dbReference type="Pfam" id="PF00069">
    <property type="entry name" value="Pkinase"/>
    <property type="match status" value="1"/>
</dbReference>
<evidence type="ECO:0000256" key="1">
    <source>
        <dbReference type="ARBA" id="ARBA00022527"/>
    </source>
</evidence>